<evidence type="ECO:0000259" key="6">
    <source>
        <dbReference type="Pfam" id="PF00294"/>
    </source>
</evidence>
<dbReference type="Gene3D" id="3.40.1190.20">
    <property type="match status" value="1"/>
</dbReference>
<evidence type="ECO:0000313" key="7">
    <source>
        <dbReference type="EMBL" id="ATX78114.1"/>
    </source>
</evidence>
<keyword evidence="4 7" id="KW-0418">Kinase</keyword>
<evidence type="ECO:0000256" key="2">
    <source>
        <dbReference type="ARBA" id="ARBA00022679"/>
    </source>
</evidence>
<organism evidence="7 8">
    <name type="scientific">Reinekea forsetii</name>
    <dbReference type="NCBI Taxonomy" id="1336806"/>
    <lineage>
        <taxon>Bacteria</taxon>
        <taxon>Pseudomonadati</taxon>
        <taxon>Pseudomonadota</taxon>
        <taxon>Gammaproteobacteria</taxon>
        <taxon>Oceanospirillales</taxon>
        <taxon>Saccharospirillaceae</taxon>
        <taxon>Reinekea</taxon>
    </lineage>
</organism>
<keyword evidence="5" id="KW-0067">ATP-binding</keyword>
<dbReference type="PANTHER" id="PTHR43085:SF1">
    <property type="entry name" value="PSEUDOURIDINE KINASE-RELATED"/>
    <property type="match status" value="1"/>
</dbReference>
<protein>
    <submittedName>
        <fullName evidence="7">Fructokinase</fullName>
        <ecNumber evidence="7">2.7.1.4</ecNumber>
    </submittedName>
</protein>
<reference evidence="7 8" key="1">
    <citation type="journal article" date="2017" name="Environ. Microbiol.">
        <title>Genomic and physiological analyses of 'Reinekea forsetii' reveal a versatile opportunistic lifestyle during spring algae blooms.</title>
        <authorList>
            <person name="Avci B."/>
            <person name="Hahnke R.L."/>
            <person name="Chafee M."/>
            <person name="Fischer T."/>
            <person name="Gruber-Vodicka H."/>
            <person name="Tegetmeyer H.E."/>
            <person name="Harder J."/>
            <person name="Fuchs B.M."/>
            <person name="Amann R.I."/>
            <person name="Teeling H."/>
        </authorList>
    </citation>
    <scope>NUCLEOTIDE SEQUENCE [LARGE SCALE GENOMIC DNA]</scope>
    <source>
        <strain evidence="7 8">Hel1_31_D35</strain>
    </source>
</reference>
<dbReference type="Proteomes" id="UP000229757">
    <property type="component" value="Chromosome"/>
</dbReference>
<proteinExistence type="inferred from homology"/>
<accession>A0A2K8KZ68</accession>
<evidence type="ECO:0000256" key="4">
    <source>
        <dbReference type="ARBA" id="ARBA00022777"/>
    </source>
</evidence>
<evidence type="ECO:0000256" key="1">
    <source>
        <dbReference type="ARBA" id="ARBA00010688"/>
    </source>
</evidence>
<keyword evidence="2 7" id="KW-0808">Transferase</keyword>
<dbReference type="GO" id="GO:0008865">
    <property type="term" value="F:fructokinase activity"/>
    <property type="evidence" value="ECO:0007669"/>
    <property type="project" value="UniProtKB-EC"/>
</dbReference>
<evidence type="ECO:0000256" key="5">
    <source>
        <dbReference type="ARBA" id="ARBA00022840"/>
    </source>
</evidence>
<keyword evidence="8" id="KW-1185">Reference proteome</keyword>
<dbReference type="Pfam" id="PF00294">
    <property type="entry name" value="PfkB"/>
    <property type="match status" value="1"/>
</dbReference>
<dbReference type="EC" id="2.7.1.4" evidence="7"/>
<dbReference type="InterPro" id="IPR029056">
    <property type="entry name" value="Ribokinase-like"/>
</dbReference>
<dbReference type="InterPro" id="IPR050306">
    <property type="entry name" value="PfkB_Carbo_kinase"/>
</dbReference>
<evidence type="ECO:0000256" key="3">
    <source>
        <dbReference type="ARBA" id="ARBA00022741"/>
    </source>
</evidence>
<dbReference type="EMBL" id="CP011797">
    <property type="protein sequence ID" value="ATX78114.1"/>
    <property type="molecule type" value="Genomic_DNA"/>
</dbReference>
<dbReference type="SUPFAM" id="SSF53613">
    <property type="entry name" value="Ribokinase-like"/>
    <property type="match status" value="1"/>
</dbReference>
<dbReference type="KEGG" id="rfo:REIFOR_02995"/>
<dbReference type="OrthoDB" id="9779730at2"/>
<dbReference type="PROSITE" id="PS00583">
    <property type="entry name" value="PFKB_KINASES_1"/>
    <property type="match status" value="1"/>
</dbReference>
<gene>
    <name evidence="7" type="ORF">REIFOR_02995</name>
</gene>
<dbReference type="RefSeq" id="WP_100258324.1">
    <property type="nucleotide sequence ID" value="NZ_CP011797.1"/>
</dbReference>
<name>A0A2K8KZ68_9GAMM</name>
<sequence length="318" mass="34282">MGTVTCFGEALIDFLNTGAKQEGPIRIPEFRQFPGGAPANVAVAISKLGGEAAFAGQVGNDTFGLFIKQALEDYQVDTTNLVLHPSAKTALAFVFLDDQGERSFEFFRTNTADLLLTPLDVKDRWFIDTDIFHFCSNTLTDTAIAETTRVAITKARHQGCLVSFDVNLRHNLWPNGQADIKAVTDCFSQVDLIKVSKDELDYLEPAGEKAFVQAAIAQGVKTVLITDGGNTIKVLAKGVYSEITPPQTTVVDTTAAGDAFTGGFLFALSEQGDIRKTLGDQEKLEELVLFASKCGAFTVARQGAFTALPTLDDLAPED</sequence>
<dbReference type="InterPro" id="IPR002173">
    <property type="entry name" value="Carboh/pur_kinase_PfkB_CS"/>
</dbReference>
<evidence type="ECO:0000313" key="8">
    <source>
        <dbReference type="Proteomes" id="UP000229757"/>
    </source>
</evidence>
<dbReference type="PROSITE" id="PS00584">
    <property type="entry name" value="PFKB_KINASES_2"/>
    <property type="match status" value="1"/>
</dbReference>
<dbReference type="InterPro" id="IPR011611">
    <property type="entry name" value="PfkB_dom"/>
</dbReference>
<dbReference type="AlphaFoldDB" id="A0A2K8KZ68"/>
<dbReference type="GO" id="GO:0005524">
    <property type="term" value="F:ATP binding"/>
    <property type="evidence" value="ECO:0007669"/>
    <property type="project" value="UniProtKB-KW"/>
</dbReference>
<keyword evidence="3" id="KW-0547">Nucleotide-binding</keyword>
<comment type="similarity">
    <text evidence="1">Belongs to the carbohydrate kinase PfkB family.</text>
</comment>
<dbReference type="PANTHER" id="PTHR43085">
    <property type="entry name" value="HEXOKINASE FAMILY MEMBER"/>
    <property type="match status" value="1"/>
</dbReference>
<dbReference type="CDD" id="cd01167">
    <property type="entry name" value="bac_FRK"/>
    <property type="match status" value="1"/>
</dbReference>
<feature type="domain" description="Carbohydrate kinase PfkB" evidence="6">
    <location>
        <begin position="3"/>
        <end position="310"/>
    </location>
</feature>